<organism evidence="3 4">
    <name type="scientific">Tropilaelaps mercedesae</name>
    <dbReference type="NCBI Taxonomy" id="418985"/>
    <lineage>
        <taxon>Eukaryota</taxon>
        <taxon>Metazoa</taxon>
        <taxon>Ecdysozoa</taxon>
        <taxon>Arthropoda</taxon>
        <taxon>Chelicerata</taxon>
        <taxon>Arachnida</taxon>
        <taxon>Acari</taxon>
        <taxon>Parasitiformes</taxon>
        <taxon>Mesostigmata</taxon>
        <taxon>Gamasina</taxon>
        <taxon>Dermanyssoidea</taxon>
        <taxon>Laelapidae</taxon>
        <taxon>Tropilaelaps</taxon>
    </lineage>
</organism>
<comment type="caution">
    <text evidence="3">The sequence shown here is derived from an EMBL/GenBank/DDBJ whole genome shotgun (WGS) entry which is preliminary data.</text>
</comment>
<name>A0A1V9XF08_9ACAR</name>
<protein>
    <submittedName>
        <fullName evidence="3">Uncharacterized protein</fullName>
    </submittedName>
</protein>
<dbReference type="STRING" id="418985.A0A1V9XF08"/>
<dbReference type="InParanoid" id="A0A1V9XF08"/>
<feature type="region of interest" description="Disordered" evidence="2">
    <location>
        <begin position="32"/>
        <end position="131"/>
    </location>
</feature>
<feature type="coiled-coil region" evidence="1">
    <location>
        <begin position="234"/>
        <end position="313"/>
    </location>
</feature>
<keyword evidence="1" id="KW-0175">Coiled coil</keyword>
<accession>A0A1V9XF08</accession>
<evidence type="ECO:0000256" key="2">
    <source>
        <dbReference type="SAM" id="MobiDB-lite"/>
    </source>
</evidence>
<feature type="compositionally biased region" description="Low complexity" evidence="2">
    <location>
        <begin position="193"/>
        <end position="206"/>
    </location>
</feature>
<gene>
    <name evidence="3" type="ORF">BIW11_10570</name>
</gene>
<reference evidence="3 4" key="1">
    <citation type="journal article" date="2017" name="Gigascience">
        <title>Draft genome of the honey bee ectoparasitic mite, Tropilaelaps mercedesae, is shaped by the parasitic life history.</title>
        <authorList>
            <person name="Dong X."/>
            <person name="Armstrong S.D."/>
            <person name="Xia D."/>
            <person name="Makepeace B.L."/>
            <person name="Darby A.C."/>
            <person name="Kadowaki T."/>
        </authorList>
    </citation>
    <scope>NUCLEOTIDE SEQUENCE [LARGE SCALE GENOMIC DNA]</scope>
    <source>
        <strain evidence="3">Wuxi-XJTLU</strain>
    </source>
</reference>
<evidence type="ECO:0000313" key="3">
    <source>
        <dbReference type="EMBL" id="OQR72130.1"/>
    </source>
</evidence>
<keyword evidence="4" id="KW-1185">Reference proteome</keyword>
<dbReference type="AlphaFoldDB" id="A0A1V9XF08"/>
<dbReference type="OrthoDB" id="73680at2759"/>
<evidence type="ECO:0000313" key="4">
    <source>
        <dbReference type="Proteomes" id="UP000192247"/>
    </source>
</evidence>
<feature type="compositionally biased region" description="Low complexity" evidence="2">
    <location>
        <begin position="39"/>
        <end position="73"/>
    </location>
</feature>
<dbReference type="EMBL" id="MNPL01012444">
    <property type="protein sequence ID" value="OQR72130.1"/>
    <property type="molecule type" value="Genomic_DNA"/>
</dbReference>
<evidence type="ECO:0000256" key="1">
    <source>
        <dbReference type="SAM" id="Coils"/>
    </source>
</evidence>
<proteinExistence type="predicted"/>
<sequence length="317" mass="34103">MVLTNDRPSCCRCLFTMHALWQRIARRLTDPPCPPVSNEPPSESPLALATASGSGAPTSSASGVSDDASALDSIESSETRLKHPTAGRARPPARRPPSHIGSPPGQKEGTSILEVNGDPSGRTDGAVVHLGLNGVNGHTGISGQNGHESDVGKRTSIKDLTSKFVDTNGGPVPQVINLAGRPLPNGLTTRGCNASSSNPSANISSNRLTNLSRDDVDAKTDEDPTVPNCSNETAQKLEAEVLELRVEVKKLRESSVSREEYSNLLAQMKQLQETMEANRAHYSKMVRELMTEVDEEKKQRMNLQVEIDRLKKITVTV</sequence>
<dbReference type="Proteomes" id="UP000192247">
    <property type="component" value="Unassembled WGS sequence"/>
</dbReference>
<feature type="region of interest" description="Disordered" evidence="2">
    <location>
        <begin position="187"/>
        <end position="207"/>
    </location>
</feature>